<reference evidence="1 2" key="1">
    <citation type="submission" date="2014-04" db="EMBL/GenBank/DDBJ databases">
        <authorList>
            <consortium name="DOE Joint Genome Institute"/>
            <person name="Kuo A."/>
            <person name="Kohler A."/>
            <person name="Nagy L.G."/>
            <person name="Floudas D."/>
            <person name="Copeland A."/>
            <person name="Barry K.W."/>
            <person name="Cichocki N."/>
            <person name="Veneault-Fourrey C."/>
            <person name="LaButti K."/>
            <person name="Lindquist E.A."/>
            <person name="Lipzen A."/>
            <person name="Lundell T."/>
            <person name="Morin E."/>
            <person name="Murat C."/>
            <person name="Sun H."/>
            <person name="Tunlid A."/>
            <person name="Henrissat B."/>
            <person name="Grigoriev I.V."/>
            <person name="Hibbett D.S."/>
            <person name="Martin F."/>
            <person name="Nordberg H.P."/>
            <person name="Cantor M.N."/>
            <person name="Hua S.X."/>
        </authorList>
    </citation>
    <scope>NUCLEOTIDE SEQUENCE [LARGE SCALE GENOMIC DNA]</scope>
    <source>
        <strain evidence="1 2">LaAM-08-1</strain>
    </source>
</reference>
<dbReference type="HOGENOM" id="CLU_073377_0_0_1"/>
<dbReference type="Proteomes" id="UP000054477">
    <property type="component" value="Unassembled WGS sequence"/>
</dbReference>
<organism evidence="1 2">
    <name type="scientific">Laccaria amethystina LaAM-08-1</name>
    <dbReference type="NCBI Taxonomy" id="1095629"/>
    <lineage>
        <taxon>Eukaryota</taxon>
        <taxon>Fungi</taxon>
        <taxon>Dikarya</taxon>
        <taxon>Basidiomycota</taxon>
        <taxon>Agaricomycotina</taxon>
        <taxon>Agaricomycetes</taxon>
        <taxon>Agaricomycetidae</taxon>
        <taxon>Agaricales</taxon>
        <taxon>Agaricineae</taxon>
        <taxon>Hydnangiaceae</taxon>
        <taxon>Laccaria</taxon>
    </lineage>
</organism>
<evidence type="ECO:0000313" key="1">
    <source>
        <dbReference type="EMBL" id="KIJ94266.1"/>
    </source>
</evidence>
<evidence type="ECO:0000313" key="2">
    <source>
        <dbReference type="Proteomes" id="UP000054477"/>
    </source>
</evidence>
<sequence length="329" mass="36750">MASPIHDVVASNWGSSNQPALNFLRLNLCEVRSQPNAAVVKSPNCCVKICEEKQKFVDEGLTHSYCSRSCARRGEGPSLICCELDGCRATGKSAFANFCSKIYAEEAVRLGQAKSCIKCGLQPRMLGRLCILCNYRFKTGRPELRELNAHDSPTLEDSDLRKLAVKAQFLSRWAALEEPAYFEKAYEVEIPRDVRIGYDRYRSNNPNFEEVRSFYSSQCICDLGLYDPRLCSFESCGICCVAKSFFKSFDFGEPFNKGRYGNGIYSYLSPALADMFATSCTSSPYRVMVACDAIVDPKQRISNQVAGRKSVFVPGADAIIPVFIIMYTH</sequence>
<dbReference type="OrthoDB" id="2419903at2759"/>
<reference evidence="2" key="2">
    <citation type="submission" date="2015-01" db="EMBL/GenBank/DDBJ databases">
        <title>Evolutionary Origins and Diversification of the Mycorrhizal Mutualists.</title>
        <authorList>
            <consortium name="DOE Joint Genome Institute"/>
            <consortium name="Mycorrhizal Genomics Consortium"/>
            <person name="Kohler A."/>
            <person name="Kuo A."/>
            <person name="Nagy L.G."/>
            <person name="Floudas D."/>
            <person name="Copeland A."/>
            <person name="Barry K.W."/>
            <person name="Cichocki N."/>
            <person name="Veneault-Fourrey C."/>
            <person name="LaButti K."/>
            <person name="Lindquist E.A."/>
            <person name="Lipzen A."/>
            <person name="Lundell T."/>
            <person name="Morin E."/>
            <person name="Murat C."/>
            <person name="Riley R."/>
            <person name="Ohm R."/>
            <person name="Sun H."/>
            <person name="Tunlid A."/>
            <person name="Henrissat B."/>
            <person name="Grigoriev I.V."/>
            <person name="Hibbett D.S."/>
            <person name="Martin F."/>
        </authorList>
    </citation>
    <scope>NUCLEOTIDE SEQUENCE [LARGE SCALE GENOMIC DNA]</scope>
    <source>
        <strain evidence="2">LaAM-08-1</strain>
    </source>
</reference>
<gene>
    <name evidence="1" type="ORF">K443DRAFT_134798</name>
</gene>
<name>A0A0C9X9A2_9AGAR</name>
<accession>A0A0C9X9A2</accession>
<dbReference type="AlphaFoldDB" id="A0A0C9X9A2"/>
<dbReference type="EMBL" id="KN838802">
    <property type="protein sequence ID" value="KIJ94266.1"/>
    <property type="molecule type" value="Genomic_DNA"/>
</dbReference>
<protein>
    <recommendedName>
        <fullName evidence="3">PARP catalytic domain-containing protein</fullName>
    </recommendedName>
</protein>
<keyword evidence="2" id="KW-1185">Reference proteome</keyword>
<dbReference type="SUPFAM" id="SSF56399">
    <property type="entry name" value="ADP-ribosylation"/>
    <property type="match status" value="1"/>
</dbReference>
<evidence type="ECO:0008006" key="3">
    <source>
        <dbReference type="Google" id="ProtNLM"/>
    </source>
</evidence>
<proteinExistence type="predicted"/>